<protein>
    <submittedName>
        <fullName evidence="1">Uncharacterized protein</fullName>
    </submittedName>
</protein>
<dbReference type="EMBL" id="HBKR01005377">
    <property type="protein sequence ID" value="CAE2281327.1"/>
    <property type="molecule type" value="Transcribed_RNA"/>
</dbReference>
<reference evidence="1" key="1">
    <citation type="submission" date="2021-01" db="EMBL/GenBank/DDBJ databases">
        <authorList>
            <person name="Corre E."/>
            <person name="Pelletier E."/>
            <person name="Niang G."/>
            <person name="Scheremetjew M."/>
            <person name="Finn R."/>
            <person name="Kale V."/>
            <person name="Holt S."/>
            <person name="Cochrane G."/>
            <person name="Meng A."/>
            <person name="Brown T."/>
            <person name="Cohen L."/>
        </authorList>
    </citation>
    <scope>NUCLEOTIDE SEQUENCE</scope>
    <source>
        <strain evidence="1">SoJaBio B1-5/56/2</strain>
    </source>
</reference>
<gene>
    <name evidence="1" type="ORF">NAES01612_LOCUS3610</name>
</gene>
<evidence type="ECO:0000313" key="1">
    <source>
        <dbReference type="EMBL" id="CAE2281327.1"/>
    </source>
</evidence>
<dbReference type="AlphaFoldDB" id="A0A7S4NDL0"/>
<proteinExistence type="predicted"/>
<name>A0A7S4NDL0_9EUKA</name>
<sequence>MVQLANNTNLNQLNFSLGFGSHVVSDEAGFANGYLSGPTVHWLAVWQNMLAQDAYIGNFWEENFGRSQSEVLAEVEIVSEPITEEQAAWISTATFYYNSFNSNFEPVSEVDIMACSQVWSTALESVSSMAVEKESTCYEAEMVHYDNKANDWDKAQQRYTKFNTCGANTVSYWRNSLLQGETPEAAYQNSVLYVEKHCPF</sequence>
<organism evidence="1">
    <name type="scientific">Paramoeba aestuarina</name>
    <dbReference type="NCBI Taxonomy" id="180227"/>
    <lineage>
        <taxon>Eukaryota</taxon>
        <taxon>Amoebozoa</taxon>
        <taxon>Discosea</taxon>
        <taxon>Flabellinia</taxon>
        <taxon>Dactylopodida</taxon>
        <taxon>Paramoebidae</taxon>
        <taxon>Paramoeba</taxon>
    </lineage>
</organism>
<accession>A0A7S4NDL0</accession>